<dbReference type="PROSITE" id="PS50883">
    <property type="entry name" value="EAL"/>
    <property type="match status" value="1"/>
</dbReference>
<keyword evidence="2" id="KW-0378">Hydrolase</keyword>
<gene>
    <name evidence="2" type="primary">pdeF_1</name>
    <name evidence="2" type="ORF">SDC9_141503</name>
</gene>
<dbReference type="PANTHER" id="PTHR33121">
    <property type="entry name" value="CYCLIC DI-GMP PHOSPHODIESTERASE PDEF"/>
    <property type="match status" value="1"/>
</dbReference>
<protein>
    <submittedName>
        <fullName evidence="2">Cyclic di-GMP phosphodiesterase PdeF</fullName>
        <ecNumber evidence="2">3.1.4.52</ecNumber>
    </submittedName>
</protein>
<dbReference type="InterPro" id="IPR001633">
    <property type="entry name" value="EAL_dom"/>
</dbReference>
<name>A0A645DY98_9ZZZZ</name>
<sequence>MFRKYSITPKRIIFEIIESDIIDNANVTDVLRALRKTGSKIAIDDFGTGASSYSRLRTLDADILKIDGSFIRNILTDEFSRCAVRSFCEVAKLKNMEVVAEFVENEEIEKILITMGIGWLQGYHIGKPVPIELAEL</sequence>
<organism evidence="2">
    <name type="scientific">bioreactor metagenome</name>
    <dbReference type="NCBI Taxonomy" id="1076179"/>
    <lineage>
        <taxon>unclassified sequences</taxon>
        <taxon>metagenomes</taxon>
        <taxon>ecological metagenomes</taxon>
    </lineage>
</organism>
<evidence type="ECO:0000259" key="1">
    <source>
        <dbReference type="PROSITE" id="PS50883"/>
    </source>
</evidence>
<dbReference type="Pfam" id="PF00563">
    <property type="entry name" value="EAL"/>
    <property type="match status" value="1"/>
</dbReference>
<accession>A0A645DY98</accession>
<reference evidence="2" key="1">
    <citation type="submission" date="2019-08" db="EMBL/GenBank/DDBJ databases">
        <authorList>
            <person name="Kucharzyk K."/>
            <person name="Murdoch R.W."/>
            <person name="Higgins S."/>
            <person name="Loffler F."/>
        </authorList>
    </citation>
    <scope>NUCLEOTIDE SEQUENCE</scope>
</reference>
<dbReference type="GO" id="GO:0071111">
    <property type="term" value="F:cyclic-guanylate-specific phosphodiesterase activity"/>
    <property type="evidence" value="ECO:0007669"/>
    <property type="project" value="UniProtKB-EC"/>
</dbReference>
<proteinExistence type="predicted"/>
<dbReference type="InterPro" id="IPR035919">
    <property type="entry name" value="EAL_sf"/>
</dbReference>
<dbReference type="SUPFAM" id="SSF141868">
    <property type="entry name" value="EAL domain-like"/>
    <property type="match status" value="1"/>
</dbReference>
<dbReference type="SMART" id="SM00052">
    <property type="entry name" value="EAL"/>
    <property type="match status" value="1"/>
</dbReference>
<dbReference type="EC" id="3.1.4.52" evidence="2"/>
<dbReference type="PANTHER" id="PTHR33121:SF64">
    <property type="entry name" value="CYCLIC DI-GMP PHOSPHODIESTERASE PDEF"/>
    <property type="match status" value="1"/>
</dbReference>
<feature type="domain" description="EAL" evidence="1">
    <location>
        <begin position="1"/>
        <end position="136"/>
    </location>
</feature>
<evidence type="ECO:0000313" key="2">
    <source>
        <dbReference type="EMBL" id="MPM94357.1"/>
    </source>
</evidence>
<dbReference type="InterPro" id="IPR050706">
    <property type="entry name" value="Cyclic-di-GMP_PDE-like"/>
</dbReference>
<dbReference type="AlphaFoldDB" id="A0A645DY98"/>
<dbReference type="Gene3D" id="3.20.20.450">
    <property type="entry name" value="EAL domain"/>
    <property type="match status" value="1"/>
</dbReference>
<dbReference type="EMBL" id="VSSQ01041009">
    <property type="protein sequence ID" value="MPM94357.1"/>
    <property type="molecule type" value="Genomic_DNA"/>
</dbReference>
<dbReference type="CDD" id="cd01948">
    <property type="entry name" value="EAL"/>
    <property type="match status" value="1"/>
</dbReference>
<comment type="caution">
    <text evidence="2">The sequence shown here is derived from an EMBL/GenBank/DDBJ whole genome shotgun (WGS) entry which is preliminary data.</text>
</comment>